<dbReference type="Gene3D" id="3.40.190.290">
    <property type="match status" value="1"/>
</dbReference>
<evidence type="ECO:0000256" key="2">
    <source>
        <dbReference type="ARBA" id="ARBA00023015"/>
    </source>
</evidence>
<protein>
    <submittedName>
        <fullName evidence="7">Cyn operon transcriptional activator</fullName>
    </submittedName>
</protein>
<dbReference type="EMBL" id="CYTV01000010">
    <property type="protein sequence ID" value="CUJ01928.1"/>
    <property type="molecule type" value="Genomic_DNA"/>
</dbReference>
<evidence type="ECO:0000313" key="9">
    <source>
        <dbReference type="Proteomes" id="UP000092950"/>
    </source>
</evidence>
<dbReference type="PANTHER" id="PTHR30346:SF28">
    <property type="entry name" value="HTH-TYPE TRANSCRIPTIONAL REGULATOR CYNR"/>
    <property type="match status" value="1"/>
</dbReference>
<name>A0A0M7GY71_9BORD</name>
<dbReference type="SUPFAM" id="SSF46785">
    <property type="entry name" value="Winged helix' DNA-binding domain"/>
    <property type="match status" value="1"/>
</dbReference>
<evidence type="ECO:0000313" key="6">
    <source>
        <dbReference type="EMBL" id="ANY17709.1"/>
    </source>
</evidence>
<dbReference type="FunFam" id="1.10.10.10:FF:000001">
    <property type="entry name" value="LysR family transcriptional regulator"/>
    <property type="match status" value="1"/>
</dbReference>
<accession>A0A0M7GY71</accession>
<reference evidence="7 8" key="1">
    <citation type="submission" date="2015-09" db="EMBL/GenBank/DDBJ databases">
        <authorList>
            <person name="Jackson K.R."/>
            <person name="Lunt B.L."/>
            <person name="Fisher J.N.B."/>
            <person name="Gardner A.V."/>
            <person name="Bailey M.E."/>
            <person name="Deus L.M."/>
            <person name="Earl A.S."/>
            <person name="Gibby P.D."/>
            <person name="Hartmann K.A."/>
            <person name="Liu J.E."/>
            <person name="Manci A.M."/>
            <person name="Nielsen D.A."/>
            <person name="Solomon M.B."/>
            <person name="Breakwell D.P."/>
            <person name="Burnett S.H."/>
            <person name="Grose J.H."/>
        </authorList>
    </citation>
    <scope>NUCLEOTIDE SEQUENCE [LARGE SCALE GENOMIC DNA]</scope>
    <source>
        <strain evidence="7 8">2789STDY5608636</strain>
    </source>
</reference>
<reference evidence="6 9" key="2">
    <citation type="submission" date="2016-07" db="EMBL/GenBank/DDBJ databases">
        <title>Complete genome sequences of Bordetella pseudohinzii.</title>
        <authorList>
            <person name="Spilker T."/>
            <person name="Darrah R."/>
            <person name="LiPuma J.J."/>
        </authorList>
    </citation>
    <scope>NUCLEOTIDE SEQUENCE [LARGE SCALE GENOMIC DNA]</scope>
    <source>
        <strain evidence="6 9">HI4681</strain>
    </source>
</reference>
<dbReference type="Pfam" id="PF03466">
    <property type="entry name" value="LysR_substrate"/>
    <property type="match status" value="1"/>
</dbReference>
<dbReference type="GO" id="GO:0003700">
    <property type="term" value="F:DNA-binding transcription factor activity"/>
    <property type="evidence" value="ECO:0007669"/>
    <property type="project" value="InterPro"/>
</dbReference>
<comment type="similarity">
    <text evidence="1">Belongs to the LysR transcriptional regulatory family.</text>
</comment>
<proteinExistence type="inferred from homology"/>
<gene>
    <name evidence="7" type="primary">cynR_11</name>
    <name evidence="6" type="ORF">BBN53_18550</name>
    <name evidence="7" type="ORF">ERS370011_03349</name>
</gene>
<dbReference type="SUPFAM" id="SSF53850">
    <property type="entry name" value="Periplasmic binding protein-like II"/>
    <property type="match status" value="1"/>
</dbReference>
<evidence type="ECO:0000256" key="1">
    <source>
        <dbReference type="ARBA" id="ARBA00009437"/>
    </source>
</evidence>
<dbReference type="GO" id="GO:0003677">
    <property type="term" value="F:DNA binding"/>
    <property type="evidence" value="ECO:0007669"/>
    <property type="project" value="UniProtKB-KW"/>
</dbReference>
<sequence>MEIRALHYFIGVFEEASFTRAAERMHVVQSALSMQVRNLEEELGTPLFERSQRGLTPTVAGRRLYELAVPIARDLSAAKQEILDLVAGDVVTGSLKVGVTSSMCKNVLGKVLDDFLRLYPAVDISVTEGYARNITELVQAGTLDLGLGAMPLDSTSLSCELGFTDEFVLVSSQPINGPTFSHCDLSTMHDLVLVIPSERHLLGSTMQSYIASGRVKARKVIKIDGMVATLESIRHSSWGAICLMNSVADQIDTEQYFIYPISNPRVQFDLFLLHDLRSPPTLAARRFSGMFSRRLREIKEMWSSKFPELDASVRRL</sequence>
<dbReference type="InterPro" id="IPR036390">
    <property type="entry name" value="WH_DNA-bd_sf"/>
</dbReference>
<evidence type="ECO:0000259" key="5">
    <source>
        <dbReference type="PROSITE" id="PS50931"/>
    </source>
</evidence>
<dbReference type="CDD" id="cd05466">
    <property type="entry name" value="PBP2_LTTR_substrate"/>
    <property type="match status" value="1"/>
</dbReference>
<evidence type="ECO:0000313" key="7">
    <source>
        <dbReference type="EMBL" id="CUJ01928.1"/>
    </source>
</evidence>
<dbReference type="PROSITE" id="PS50931">
    <property type="entry name" value="HTH_LYSR"/>
    <property type="match status" value="1"/>
</dbReference>
<dbReference type="PANTHER" id="PTHR30346">
    <property type="entry name" value="TRANSCRIPTIONAL DUAL REGULATOR HCAR-RELATED"/>
    <property type="match status" value="1"/>
</dbReference>
<evidence type="ECO:0000313" key="8">
    <source>
        <dbReference type="Proteomes" id="UP000053096"/>
    </source>
</evidence>
<dbReference type="Proteomes" id="UP000053096">
    <property type="component" value="Unassembled WGS sequence"/>
</dbReference>
<evidence type="ECO:0000256" key="3">
    <source>
        <dbReference type="ARBA" id="ARBA00023125"/>
    </source>
</evidence>
<dbReference type="Pfam" id="PF00126">
    <property type="entry name" value="HTH_1"/>
    <property type="match status" value="1"/>
</dbReference>
<dbReference type="Gene3D" id="1.10.10.10">
    <property type="entry name" value="Winged helix-like DNA-binding domain superfamily/Winged helix DNA-binding domain"/>
    <property type="match status" value="1"/>
</dbReference>
<dbReference type="RefSeq" id="WP_053073228.1">
    <property type="nucleotide sequence ID" value="NZ_CAJGUP010000181.1"/>
</dbReference>
<dbReference type="InterPro" id="IPR000847">
    <property type="entry name" value="LysR_HTH_N"/>
</dbReference>
<dbReference type="KEGG" id="bpdz:BBN53_18550"/>
<dbReference type="InterPro" id="IPR036388">
    <property type="entry name" value="WH-like_DNA-bd_sf"/>
</dbReference>
<dbReference type="AlphaFoldDB" id="A0A0M7GY71"/>
<dbReference type="EMBL" id="CP016440">
    <property type="protein sequence ID" value="ANY17709.1"/>
    <property type="molecule type" value="Genomic_DNA"/>
</dbReference>
<keyword evidence="2" id="KW-0805">Transcription regulation</keyword>
<dbReference type="GO" id="GO:0032993">
    <property type="term" value="C:protein-DNA complex"/>
    <property type="evidence" value="ECO:0007669"/>
    <property type="project" value="TreeGrafter"/>
</dbReference>
<keyword evidence="9" id="KW-1185">Reference proteome</keyword>
<dbReference type="Proteomes" id="UP000092950">
    <property type="component" value="Chromosome"/>
</dbReference>
<dbReference type="OrthoDB" id="8587114at2"/>
<evidence type="ECO:0000256" key="4">
    <source>
        <dbReference type="ARBA" id="ARBA00023163"/>
    </source>
</evidence>
<organism evidence="7 8">
    <name type="scientific">Bordetella pseudohinzii</name>
    <dbReference type="NCBI Taxonomy" id="1331258"/>
    <lineage>
        <taxon>Bacteria</taxon>
        <taxon>Pseudomonadati</taxon>
        <taxon>Pseudomonadota</taxon>
        <taxon>Betaproteobacteria</taxon>
        <taxon>Burkholderiales</taxon>
        <taxon>Alcaligenaceae</taxon>
        <taxon>Bordetella</taxon>
    </lineage>
</organism>
<keyword evidence="3" id="KW-0238">DNA-binding</keyword>
<keyword evidence="4" id="KW-0804">Transcription</keyword>
<feature type="domain" description="HTH lysR-type" evidence="5">
    <location>
        <begin position="1"/>
        <end position="58"/>
    </location>
</feature>
<dbReference type="InterPro" id="IPR005119">
    <property type="entry name" value="LysR_subst-bd"/>
</dbReference>
<dbReference type="PRINTS" id="PR00039">
    <property type="entry name" value="HTHLYSR"/>
</dbReference>